<evidence type="ECO:0000256" key="1">
    <source>
        <dbReference type="ARBA" id="ARBA00011040"/>
    </source>
</evidence>
<gene>
    <name evidence="3" type="ORF">IQ236_03460</name>
</gene>
<dbReference type="EMBL" id="JADEWU010000004">
    <property type="protein sequence ID" value="MBE9142277.1"/>
    <property type="molecule type" value="Genomic_DNA"/>
</dbReference>
<dbReference type="InterPro" id="IPR025723">
    <property type="entry name" value="ArsA/GET3_ATPase-like"/>
</dbReference>
<dbReference type="SUPFAM" id="SSF52540">
    <property type="entry name" value="P-loop containing nucleoside triphosphate hydrolases"/>
    <property type="match status" value="1"/>
</dbReference>
<dbReference type="PANTHER" id="PTHR10803">
    <property type="entry name" value="ARSENICAL PUMP-DRIVING ATPASE ARSENITE-TRANSLOCATING ATPASE"/>
    <property type="match status" value="1"/>
</dbReference>
<protein>
    <recommendedName>
        <fullName evidence="2">ArsA/GET3 Anion-transporting ATPase-like domain-containing protein</fullName>
    </recommendedName>
</protein>
<dbReference type="InterPro" id="IPR027417">
    <property type="entry name" value="P-loop_NTPase"/>
</dbReference>
<comment type="caution">
    <text evidence="3">The sequence shown here is derived from an EMBL/GenBank/DDBJ whole genome shotgun (WGS) entry which is preliminary data.</text>
</comment>
<evidence type="ECO:0000313" key="4">
    <source>
        <dbReference type="Proteomes" id="UP000640725"/>
    </source>
</evidence>
<dbReference type="Proteomes" id="UP000640725">
    <property type="component" value="Unassembled WGS sequence"/>
</dbReference>
<accession>A0ABR9U766</accession>
<organism evidence="3 4">
    <name type="scientific">Planktothrix mougeotii LEGE 06226</name>
    <dbReference type="NCBI Taxonomy" id="1828728"/>
    <lineage>
        <taxon>Bacteria</taxon>
        <taxon>Bacillati</taxon>
        <taxon>Cyanobacteriota</taxon>
        <taxon>Cyanophyceae</taxon>
        <taxon>Oscillatoriophycideae</taxon>
        <taxon>Oscillatoriales</taxon>
        <taxon>Microcoleaceae</taxon>
        <taxon>Planktothrix</taxon>
    </lineage>
</organism>
<keyword evidence="4" id="KW-1185">Reference proteome</keyword>
<dbReference type="Pfam" id="PF02374">
    <property type="entry name" value="ArsA_ATPase"/>
    <property type="match status" value="1"/>
</dbReference>
<evidence type="ECO:0000313" key="3">
    <source>
        <dbReference type="EMBL" id="MBE9142277.1"/>
    </source>
</evidence>
<dbReference type="InterPro" id="IPR016300">
    <property type="entry name" value="ATPase_ArsA/GET3"/>
</dbReference>
<dbReference type="PANTHER" id="PTHR10803:SF3">
    <property type="entry name" value="ATPASE GET3"/>
    <property type="match status" value="1"/>
</dbReference>
<dbReference type="Gene3D" id="3.40.50.300">
    <property type="entry name" value="P-loop containing nucleotide triphosphate hydrolases"/>
    <property type="match status" value="1"/>
</dbReference>
<comment type="similarity">
    <text evidence="1">Belongs to the arsA ATPase family.</text>
</comment>
<proteinExistence type="inferred from homology"/>
<sequence length="103" mass="11405">MFNFNTLSLVLFSGKGGVGITTLSYGFALQWAKEFPDEQILLLSTDLAHSLGDILQFPVTDKAEIVGNLPNLKVRALDGEKLNEKSFQYFAYSSASGKWSYSF</sequence>
<dbReference type="RefSeq" id="WP_193867968.1">
    <property type="nucleotide sequence ID" value="NZ_JADEWU010000004.1"/>
</dbReference>
<name>A0ABR9U766_9CYAN</name>
<evidence type="ECO:0000259" key="2">
    <source>
        <dbReference type="Pfam" id="PF02374"/>
    </source>
</evidence>
<reference evidence="3 4" key="1">
    <citation type="submission" date="2020-10" db="EMBL/GenBank/DDBJ databases">
        <authorList>
            <person name="Castelo-Branco R."/>
            <person name="Eusebio N."/>
            <person name="Adriana R."/>
            <person name="Vieira A."/>
            <person name="Brugerolle De Fraissinette N."/>
            <person name="Rezende De Castro R."/>
            <person name="Schneider M.P."/>
            <person name="Vasconcelos V."/>
            <person name="Leao P.N."/>
        </authorList>
    </citation>
    <scope>NUCLEOTIDE SEQUENCE [LARGE SCALE GENOMIC DNA]</scope>
    <source>
        <strain evidence="3 4">LEGE 06226</strain>
    </source>
</reference>
<feature type="domain" description="ArsA/GET3 Anion-transporting ATPase-like" evidence="2">
    <location>
        <begin position="9"/>
        <end position="81"/>
    </location>
</feature>